<reference evidence="1 2" key="2">
    <citation type="journal article" date="2011" name="Stand. Genomic Sci.">
        <title>Complete genome sequence of Paludibacter propionicigenes type strain (WB4).</title>
        <authorList>
            <person name="Gronow S."/>
            <person name="Munk C."/>
            <person name="Lapidus A."/>
            <person name="Nolan M."/>
            <person name="Lucas S."/>
            <person name="Hammon N."/>
            <person name="Deshpande S."/>
            <person name="Cheng J.F."/>
            <person name="Tapia R."/>
            <person name="Han C."/>
            <person name="Goodwin L."/>
            <person name="Pitluck S."/>
            <person name="Liolios K."/>
            <person name="Ivanova N."/>
            <person name="Mavromatis K."/>
            <person name="Mikhailova N."/>
            <person name="Pati A."/>
            <person name="Chen A."/>
            <person name="Palaniappan K."/>
            <person name="Land M."/>
            <person name="Hauser L."/>
            <person name="Chang Y.J."/>
            <person name="Jeffries C.D."/>
            <person name="Brambilla E."/>
            <person name="Rohde M."/>
            <person name="Goker M."/>
            <person name="Detter J.C."/>
            <person name="Woyke T."/>
            <person name="Bristow J."/>
            <person name="Eisen J.A."/>
            <person name="Markowitz V."/>
            <person name="Hugenholtz P."/>
            <person name="Kyrpides N.C."/>
            <person name="Klenk H.P."/>
        </authorList>
    </citation>
    <scope>NUCLEOTIDE SEQUENCE [LARGE SCALE GENOMIC DNA]</scope>
    <source>
        <strain evidence="2">DSM 17365 / JCM 13257 / WB4</strain>
    </source>
</reference>
<dbReference type="HOGENOM" id="CLU_024733_0_0_10"/>
<dbReference type="InterPro" id="IPR058240">
    <property type="entry name" value="rSAM_sf"/>
</dbReference>
<name>E4T1Z0_PALPW</name>
<dbReference type="GO" id="GO:0003824">
    <property type="term" value="F:catalytic activity"/>
    <property type="evidence" value="ECO:0007669"/>
    <property type="project" value="InterPro"/>
</dbReference>
<dbReference type="STRING" id="694427.Palpr_0576"/>
<protein>
    <recommendedName>
        <fullName evidence="3">Radical SAM domain protein</fullName>
    </recommendedName>
</protein>
<gene>
    <name evidence="1" type="ordered locus">Palpr_0576</name>
</gene>
<evidence type="ECO:0000313" key="2">
    <source>
        <dbReference type="Proteomes" id="UP000008718"/>
    </source>
</evidence>
<accession>E4T1Z0</accession>
<keyword evidence="2" id="KW-1185">Reference proteome</keyword>
<dbReference type="KEGG" id="ppn:Palpr_0576"/>
<dbReference type="AlphaFoldDB" id="E4T1Z0"/>
<dbReference type="InterPro" id="IPR007197">
    <property type="entry name" value="rSAM"/>
</dbReference>
<dbReference type="RefSeq" id="WP_013444103.1">
    <property type="nucleotide sequence ID" value="NC_014734.1"/>
</dbReference>
<dbReference type="eggNOG" id="COG1032">
    <property type="taxonomic scope" value="Bacteria"/>
</dbReference>
<proteinExistence type="predicted"/>
<evidence type="ECO:0008006" key="3">
    <source>
        <dbReference type="Google" id="ProtNLM"/>
    </source>
</evidence>
<organism evidence="1 2">
    <name type="scientific">Paludibacter propionicigenes (strain DSM 17365 / JCM 13257 / WB4)</name>
    <dbReference type="NCBI Taxonomy" id="694427"/>
    <lineage>
        <taxon>Bacteria</taxon>
        <taxon>Pseudomonadati</taxon>
        <taxon>Bacteroidota</taxon>
        <taxon>Bacteroidia</taxon>
        <taxon>Bacteroidales</taxon>
        <taxon>Paludibacteraceae</taxon>
        <taxon>Paludibacter</taxon>
    </lineage>
</organism>
<dbReference type="Proteomes" id="UP000008718">
    <property type="component" value="Chromosome"/>
</dbReference>
<sequence length="608" mass="71976">MTNRNILLLEPNYKNKYPPIGLMKIATYHRMLGDNITFFKGNLKDLVIKNITDLCIDKLKKIDNSINWFENRNTISVFIRTKNHKHLEQLNIDNSDYKILIYSCIENYKNYYSKKLYEKEPYYDRIYVTTLFTFYWKITIETINFSKKLVKDLNELKVGGISATILSDDIIKETGITPNKGLLDKPGILDKDNEIIIDTLPLDYSILDEIDYKYPENEAYYGYMTRGCIRKCSFCAVPTLEPRYDEFIPISQYIEETKLNFGEKRNLLLLDNNVLASPSFPNIIEEIKQLGFIKGGKYTEPNQLEISIRNLKLGLNDKAYIRRSYTLLRNLLNKIKGNEQQNFYNLLEDNDLLKPETVTKDKLLNIYPLISELYTNHYKHSYRLRYVDFNQGVDARLINESNIKLLSEIPIHPLRIAFDSIKYKEQYCNAIRLAAKYDIKYLSNYILYNDTDTPLELYYRLKINIDLSESLNISIYSFPMKFHPIVGEDRFNRNYLGKYWNRKFIRSVQAILNVTKGKVGKGRSFFNRAFGQNEEEFIKLLYMPESYILYRSYYEKNGKTDTWWNDFNSLNELELIEAKNIIEKNDFKHCDTITNNSKIIRLLKHYLI</sequence>
<dbReference type="SFLD" id="SFLDS00029">
    <property type="entry name" value="Radical_SAM"/>
    <property type="match status" value="1"/>
</dbReference>
<dbReference type="SUPFAM" id="SSF102114">
    <property type="entry name" value="Radical SAM enzymes"/>
    <property type="match status" value="1"/>
</dbReference>
<dbReference type="OrthoDB" id="9801659at2"/>
<dbReference type="GO" id="GO:0051536">
    <property type="term" value="F:iron-sulfur cluster binding"/>
    <property type="evidence" value="ECO:0007669"/>
    <property type="project" value="InterPro"/>
</dbReference>
<evidence type="ECO:0000313" key="1">
    <source>
        <dbReference type="EMBL" id="ADQ78734.1"/>
    </source>
</evidence>
<dbReference type="EMBL" id="CP002345">
    <property type="protein sequence ID" value="ADQ78734.1"/>
    <property type="molecule type" value="Genomic_DNA"/>
</dbReference>
<reference key="1">
    <citation type="submission" date="2010-11" db="EMBL/GenBank/DDBJ databases">
        <title>The complete genome of Paludibacter propionicigenes DSM 17365.</title>
        <authorList>
            <consortium name="US DOE Joint Genome Institute (JGI-PGF)"/>
            <person name="Lucas S."/>
            <person name="Copeland A."/>
            <person name="Lapidus A."/>
            <person name="Bruce D."/>
            <person name="Goodwin L."/>
            <person name="Pitluck S."/>
            <person name="Kyrpides N."/>
            <person name="Mavromatis K."/>
            <person name="Ivanova N."/>
            <person name="Munk A.C."/>
            <person name="Brettin T."/>
            <person name="Detter J.C."/>
            <person name="Han C."/>
            <person name="Tapia R."/>
            <person name="Land M."/>
            <person name="Hauser L."/>
            <person name="Markowitz V."/>
            <person name="Cheng J.-F."/>
            <person name="Hugenholtz P."/>
            <person name="Woyke T."/>
            <person name="Wu D."/>
            <person name="Gronow S."/>
            <person name="Wellnitz S."/>
            <person name="Brambilla E."/>
            <person name="Klenk H.-P."/>
            <person name="Eisen J.A."/>
        </authorList>
    </citation>
    <scope>NUCLEOTIDE SEQUENCE</scope>
    <source>
        <strain>WB4</strain>
    </source>
</reference>